<gene>
    <name evidence="1" type="ORF">MANES_18G017300v8</name>
</gene>
<evidence type="ECO:0000313" key="1">
    <source>
        <dbReference type="EMBL" id="KAG8632379.1"/>
    </source>
</evidence>
<comment type="caution">
    <text evidence="1">The sequence shown here is derived from an EMBL/GenBank/DDBJ whole genome shotgun (WGS) entry which is preliminary data.</text>
</comment>
<proteinExistence type="predicted"/>
<protein>
    <submittedName>
        <fullName evidence="1">Uncharacterized protein</fullName>
    </submittedName>
</protein>
<keyword evidence="2" id="KW-1185">Reference proteome</keyword>
<organism evidence="1 2">
    <name type="scientific">Manihot esculenta</name>
    <name type="common">Cassava</name>
    <name type="synonym">Jatropha manihot</name>
    <dbReference type="NCBI Taxonomy" id="3983"/>
    <lineage>
        <taxon>Eukaryota</taxon>
        <taxon>Viridiplantae</taxon>
        <taxon>Streptophyta</taxon>
        <taxon>Embryophyta</taxon>
        <taxon>Tracheophyta</taxon>
        <taxon>Spermatophyta</taxon>
        <taxon>Magnoliopsida</taxon>
        <taxon>eudicotyledons</taxon>
        <taxon>Gunneridae</taxon>
        <taxon>Pentapetalae</taxon>
        <taxon>rosids</taxon>
        <taxon>fabids</taxon>
        <taxon>Malpighiales</taxon>
        <taxon>Euphorbiaceae</taxon>
        <taxon>Crotonoideae</taxon>
        <taxon>Manihoteae</taxon>
        <taxon>Manihot</taxon>
    </lineage>
</organism>
<accession>A0ACB7FXL5</accession>
<name>A0ACB7FXL5_MANES</name>
<dbReference type="EMBL" id="CM004404">
    <property type="protein sequence ID" value="KAG8632379.1"/>
    <property type="molecule type" value="Genomic_DNA"/>
</dbReference>
<dbReference type="Proteomes" id="UP000091857">
    <property type="component" value="Chromosome 18"/>
</dbReference>
<sequence>MTMRRREERWSSLGGDELMLGDLQGSSGQDERIFVSIRMRPLNEKEIARNEVCDWECINSTTIIFKSNMPDRSMVPSAYNFDKVFGTECHTKQVYEEGAKEIALAAVSGINSSIFAYGQTSSGKTYTMCGITGYATADIYEYVDQHEEREFVLKFSAMEIYNEAIRDLLSTDSTPLRVLDDPEKGTVVDKLIEETLIDRNHLQELLSICEAQRQVGETSLNECSSRSHQIIRLTVESSVREYTRGGSSSTLTAQVNFVDLAGSERASQTLSAGTRLKEGSHINRSLLTLGTVIRKLSKGRNGHIPYRDSKLTRILHNSLGGNARTAMICTISPSRNHVEQSRNTLLFASCAKQVTINAQVNVVMSEKALVKQLQKELGRLEGRLKSMGSSSAKGETAALLREKELLIEQMEKEIKELTWQRDLAQSRVEGLIRSTGEDRISRFDENSVSESSEVINPIILAKNNIDFEEASLFTPTAQILQIPDLEDNFLLDDSTPKFFEPDPCQGWEMISQRNNEETEDMCKDVRCIEKTEEASMNRKTEGDALSLGCEEQEEKLAAKEVCNGSAVPRMQEEDKELNHVDSYNSSDALKQKIQELYETINRLEQSVSIDAAASSSKGLTWTRSKSRRTIHMTIPSEVWYEKEQENEKTPHTEDSIEKTPLSEDSIEKTPHAEESIEKPLDIEPKLPELEQVDKTMNMSRKDSHNSISSASTEEESIKEIDVDIDVDIYVNDTTSVLDFVAGVSKSQIPQSEVEDNDVPALGASTRIGESGNSIDAGAERGYGARQHLNWPKKFQKYRRKIIDLWTKCNVPLVHRSYFFLLFKGDPSDNVYMEVELRRLYFLKDTFARGTNVMIDTQIVSQSSSLKALNREKEFLAKQLQKKFTRREREELYLRWGIDLDTKQRSLQLTRRLWTDTTDLKHMRESSVLVAKLVGFVEPRYAPKEMFGLSFLTPSSLSQKSHSWRDNMSSLSLL</sequence>
<reference evidence="2" key="1">
    <citation type="journal article" date="2016" name="Nat. Biotechnol.">
        <title>Sequencing wild and cultivated cassava and related species reveals extensive interspecific hybridization and genetic diversity.</title>
        <authorList>
            <person name="Bredeson J.V."/>
            <person name="Lyons J.B."/>
            <person name="Prochnik S.E."/>
            <person name="Wu G.A."/>
            <person name="Ha C.M."/>
            <person name="Edsinger-Gonzales E."/>
            <person name="Grimwood J."/>
            <person name="Schmutz J."/>
            <person name="Rabbi I.Y."/>
            <person name="Egesi C."/>
            <person name="Nauluvula P."/>
            <person name="Lebot V."/>
            <person name="Ndunguru J."/>
            <person name="Mkamilo G."/>
            <person name="Bart R.S."/>
            <person name="Setter T.L."/>
            <person name="Gleadow R.M."/>
            <person name="Kulakow P."/>
            <person name="Ferguson M.E."/>
            <person name="Rounsley S."/>
            <person name="Rokhsar D.S."/>
        </authorList>
    </citation>
    <scope>NUCLEOTIDE SEQUENCE [LARGE SCALE GENOMIC DNA]</scope>
    <source>
        <strain evidence="2">cv. AM560-2</strain>
    </source>
</reference>
<evidence type="ECO:0000313" key="2">
    <source>
        <dbReference type="Proteomes" id="UP000091857"/>
    </source>
</evidence>